<keyword evidence="11" id="KW-0275">Fatty acid biosynthesis</keyword>
<keyword evidence="4 12" id="KW-0812">Transmembrane</keyword>
<keyword evidence="10 12" id="KW-0472">Membrane</keyword>
<evidence type="ECO:0000256" key="12">
    <source>
        <dbReference type="SAM" id="Phobius"/>
    </source>
</evidence>
<keyword evidence="6 12" id="KW-1133">Transmembrane helix</keyword>
<dbReference type="GO" id="GO:0016020">
    <property type="term" value="C:membrane"/>
    <property type="evidence" value="ECO:0007669"/>
    <property type="project" value="UniProtKB-SubCell"/>
</dbReference>
<dbReference type="Pfam" id="PF00487">
    <property type="entry name" value="FA_desaturase"/>
    <property type="match status" value="1"/>
</dbReference>
<feature type="domain" description="Fatty acid desaturase" evidence="13">
    <location>
        <begin position="3"/>
        <end position="230"/>
    </location>
</feature>
<dbReference type="Proteomes" id="UP000664144">
    <property type="component" value="Unassembled WGS sequence"/>
</dbReference>
<evidence type="ECO:0000256" key="5">
    <source>
        <dbReference type="ARBA" id="ARBA00022832"/>
    </source>
</evidence>
<evidence type="ECO:0000313" key="14">
    <source>
        <dbReference type="EMBL" id="MBO0360164.1"/>
    </source>
</evidence>
<dbReference type="RefSeq" id="WP_206986104.1">
    <property type="nucleotide sequence ID" value="NZ_JAFLQZ010000016.1"/>
</dbReference>
<evidence type="ECO:0000313" key="15">
    <source>
        <dbReference type="Proteomes" id="UP000664144"/>
    </source>
</evidence>
<evidence type="ECO:0000256" key="2">
    <source>
        <dbReference type="ARBA" id="ARBA00008749"/>
    </source>
</evidence>
<feature type="transmembrane region" description="Helical" evidence="12">
    <location>
        <begin position="132"/>
        <end position="152"/>
    </location>
</feature>
<organism evidence="14 15">
    <name type="scientific">Hymenobacter telluris</name>
    <dbReference type="NCBI Taxonomy" id="2816474"/>
    <lineage>
        <taxon>Bacteria</taxon>
        <taxon>Pseudomonadati</taxon>
        <taxon>Bacteroidota</taxon>
        <taxon>Cytophagia</taxon>
        <taxon>Cytophagales</taxon>
        <taxon>Hymenobacteraceae</taxon>
        <taxon>Hymenobacter</taxon>
    </lineage>
</organism>
<comment type="similarity">
    <text evidence="2">Belongs to the fatty acid desaturase type 2 family.</text>
</comment>
<dbReference type="AlphaFoldDB" id="A0A939EYH9"/>
<keyword evidence="9" id="KW-0443">Lipid metabolism</keyword>
<protein>
    <submittedName>
        <fullName evidence="14">Acyl-CoA desaturase</fullName>
    </submittedName>
</protein>
<evidence type="ECO:0000256" key="3">
    <source>
        <dbReference type="ARBA" id="ARBA00022516"/>
    </source>
</evidence>
<evidence type="ECO:0000256" key="6">
    <source>
        <dbReference type="ARBA" id="ARBA00022989"/>
    </source>
</evidence>
<reference evidence="14" key="1">
    <citation type="submission" date="2021-03" db="EMBL/GenBank/DDBJ databases">
        <authorList>
            <person name="Kim M.K."/>
        </authorList>
    </citation>
    <scope>NUCLEOTIDE SEQUENCE</scope>
    <source>
        <strain evidence="14">BT186</strain>
    </source>
</reference>
<keyword evidence="15" id="KW-1185">Reference proteome</keyword>
<dbReference type="PANTHER" id="PTHR11351">
    <property type="entry name" value="ACYL-COA DESATURASE"/>
    <property type="match status" value="1"/>
</dbReference>
<dbReference type="GO" id="GO:0006633">
    <property type="term" value="P:fatty acid biosynthetic process"/>
    <property type="evidence" value="ECO:0007669"/>
    <property type="project" value="UniProtKB-KW"/>
</dbReference>
<evidence type="ECO:0000256" key="7">
    <source>
        <dbReference type="ARBA" id="ARBA00023002"/>
    </source>
</evidence>
<keyword evidence="8" id="KW-0408">Iron</keyword>
<keyword evidence="5" id="KW-0276">Fatty acid metabolism</keyword>
<evidence type="ECO:0000256" key="1">
    <source>
        <dbReference type="ARBA" id="ARBA00004141"/>
    </source>
</evidence>
<evidence type="ECO:0000256" key="9">
    <source>
        <dbReference type="ARBA" id="ARBA00023098"/>
    </source>
</evidence>
<feature type="transmembrane region" description="Helical" evidence="12">
    <location>
        <begin position="41"/>
        <end position="62"/>
    </location>
</feature>
<evidence type="ECO:0000256" key="10">
    <source>
        <dbReference type="ARBA" id="ARBA00023136"/>
    </source>
</evidence>
<evidence type="ECO:0000256" key="4">
    <source>
        <dbReference type="ARBA" id="ARBA00022692"/>
    </source>
</evidence>
<name>A0A939EYH9_9BACT</name>
<dbReference type="PANTHER" id="PTHR11351:SF31">
    <property type="entry name" value="DESATURASE 1, ISOFORM A-RELATED"/>
    <property type="match status" value="1"/>
</dbReference>
<evidence type="ECO:0000259" key="13">
    <source>
        <dbReference type="Pfam" id="PF00487"/>
    </source>
</evidence>
<dbReference type="GO" id="GO:0016717">
    <property type="term" value="F:oxidoreductase activity, acting on paired donors, with oxidation of a pair of donors resulting in the reduction of molecular oxygen to two molecules of water"/>
    <property type="evidence" value="ECO:0007669"/>
    <property type="project" value="InterPro"/>
</dbReference>
<comment type="subcellular location">
    <subcellularLocation>
        <location evidence="1">Membrane</location>
        <topology evidence="1">Multi-pass membrane protein</topology>
    </subcellularLocation>
</comment>
<keyword evidence="7" id="KW-0560">Oxidoreductase</keyword>
<dbReference type="EMBL" id="JAFLQZ010000016">
    <property type="protein sequence ID" value="MBO0360164.1"/>
    <property type="molecule type" value="Genomic_DNA"/>
</dbReference>
<comment type="caution">
    <text evidence="14">The sequence shown here is derived from an EMBL/GenBank/DDBJ whole genome shotgun (WGS) entry which is preliminary data.</text>
</comment>
<gene>
    <name evidence="14" type="ORF">J0X19_19540</name>
</gene>
<accession>A0A939EYH9</accession>
<proteinExistence type="inferred from homology"/>
<keyword evidence="3" id="KW-0444">Lipid biosynthesis</keyword>
<dbReference type="CDD" id="cd03505">
    <property type="entry name" value="Delta9-FADS-like"/>
    <property type="match status" value="1"/>
</dbReference>
<dbReference type="InterPro" id="IPR005804">
    <property type="entry name" value="FA_desaturase_dom"/>
</dbReference>
<dbReference type="InterPro" id="IPR015876">
    <property type="entry name" value="Acyl-CoA_DS"/>
</dbReference>
<evidence type="ECO:0000256" key="8">
    <source>
        <dbReference type="ARBA" id="ARBA00023004"/>
    </source>
</evidence>
<evidence type="ECO:0000256" key="11">
    <source>
        <dbReference type="ARBA" id="ARBA00023160"/>
    </source>
</evidence>
<sequence length="248" mass="29671">MAILAFFLAHWYLSLFTQTFFLHRYASHKMFTMHPAWERFFFVFTFLMQGSSFLSPRTYALLHRMHHAYSDSELDPHSPHHSNNAFTMMWKTKTVYQDVLQRRSVAAKRFEDNIYPEWVLLENFAHRWYARLGWGLLYTSFYVVFATAWWQYLLLPLHFLMGTVHGAIVNWSGHKYGYQNFDNRDKSRNSLFFDFLTGGELFQNNHHKLPLRANFGVKWWELDPTYPVIWTLNKVGIIRLKRPVATVA</sequence>